<proteinExistence type="predicted"/>
<protein>
    <recommendedName>
        <fullName evidence="3">Phage tail protein</fullName>
    </recommendedName>
</protein>
<evidence type="ECO:0000313" key="2">
    <source>
        <dbReference type="Proteomes" id="UP001652442"/>
    </source>
</evidence>
<organism evidence="1 2">
    <name type="scientific">Brotonthovivens ammoniilytica</name>
    <dbReference type="NCBI Taxonomy" id="2981725"/>
    <lineage>
        <taxon>Bacteria</taxon>
        <taxon>Bacillati</taxon>
        <taxon>Bacillota</taxon>
        <taxon>Clostridia</taxon>
        <taxon>Lachnospirales</taxon>
        <taxon>Lachnospiraceae</taxon>
        <taxon>Brotonthovivens</taxon>
    </lineage>
</organism>
<name>A0ABT2TP91_9FIRM</name>
<evidence type="ECO:0000313" key="1">
    <source>
        <dbReference type="EMBL" id="MCU6763516.1"/>
    </source>
</evidence>
<gene>
    <name evidence="1" type="ORF">OCV88_14465</name>
</gene>
<dbReference type="EMBL" id="JAOQJQ010000008">
    <property type="protein sequence ID" value="MCU6763516.1"/>
    <property type="molecule type" value="Genomic_DNA"/>
</dbReference>
<comment type="caution">
    <text evidence="1">The sequence shown here is derived from an EMBL/GenBank/DDBJ whole genome shotgun (WGS) entry which is preliminary data.</text>
</comment>
<sequence>MHMYRFSTDILNSADYYIWFRSYPVIERGQQKVTYTEVPGRAGTLTTKDGSWTDTVVTMELDITVPVFESCSVDQIYSQFREKVLDSRLLYLEEISGKFFQIKNTETTGYSRESDITISVDLTITCDPGEYLISGTREYSPDKVLKNRYSVCCPTYLITGNGGCTLTVNGKKMTATVGQNLTIHTERMLACRTDGTLQNTAVKGAYKDLYLQPGENTIAITKGFDLKVIPNWRCL</sequence>
<reference evidence="1 2" key="1">
    <citation type="journal article" date="2021" name="ISME Commun">
        <title>Automated analysis of genomic sequences facilitates high-throughput and comprehensive description of bacteria.</title>
        <authorList>
            <person name="Hitch T.C.A."/>
        </authorList>
    </citation>
    <scope>NUCLEOTIDE SEQUENCE [LARGE SCALE GENOMIC DNA]</scope>
    <source>
        <strain evidence="1 2">Sanger_109</strain>
    </source>
</reference>
<keyword evidence="2" id="KW-1185">Reference proteome</keyword>
<dbReference type="Proteomes" id="UP001652442">
    <property type="component" value="Unassembled WGS sequence"/>
</dbReference>
<dbReference type="RefSeq" id="WP_158426162.1">
    <property type="nucleotide sequence ID" value="NZ_JAOQJQ010000008.1"/>
</dbReference>
<accession>A0ABT2TP91</accession>
<evidence type="ECO:0008006" key="3">
    <source>
        <dbReference type="Google" id="ProtNLM"/>
    </source>
</evidence>